<evidence type="ECO:0000313" key="16">
    <source>
        <dbReference type="Proteomes" id="UP001437460"/>
    </source>
</evidence>
<evidence type="ECO:0000256" key="3">
    <source>
        <dbReference type="ARBA" id="ARBA00022618"/>
    </source>
</evidence>
<dbReference type="Pfam" id="PF08245">
    <property type="entry name" value="Mur_ligase_M"/>
    <property type="match status" value="1"/>
</dbReference>
<protein>
    <recommendedName>
        <fullName evidence="10 11">UDP-N-acetylmuramoyl-tripeptide--D-alanyl-D-alanine ligase</fullName>
        <ecNumber evidence="10 11">6.3.2.10</ecNumber>
    </recommendedName>
    <alternativeName>
        <fullName evidence="10">D-alanyl-D-alanine-adding enzyme</fullName>
    </alternativeName>
</protein>
<dbReference type="NCBIfam" id="TIGR01143">
    <property type="entry name" value="murF"/>
    <property type="match status" value="1"/>
</dbReference>
<comment type="caution">
    <text evidence="15">The sequence shown here is derived from an EMBL/GenBank/DDBJ whole genome shotgun (WGS) entry which is preliminary data.</text>
</comment>
<keyword evidence="1 10" id="KW-0963">Cytoplasm</keyword>
<sequence length="458" mass="49496">MENITVKDIVAATGGQLLCGNADQKIEHLSIDSRTMKGNDLFVPLIGEKVDAHRFIDQAFGSGAVAVLTSEHENAEDAEHAWIRVADTKKALQDIGRYYRSRLSLPLVGITGSVGKTTTREMVAAALSAKYRVYKTPGNSNSQVGVPITLSEITLADEIGVLELGMSMPGELTVIAKIAQVDMAVITNVGITHIEQLGSQENIYHEKLTIQDGLKDGGILFLNGDDALLKDTKAKDGCRTVYYGTGENSEYRAEDIRSEDGYPVFTANCRGEKYMVRLSIMGRHNVLNAMVALAVADCSGVPLSGAVKSLAAFTGFKNRQQIAEKNGVTVIDDTYNASPVSMKAGLEVLEAKAKGRRIAVLADMKELGPDSPKFHYEVGSWMKSHPVDILFTYGELAEQIARGAKRAGMKAEYIHFDENQRDALAEAAKAKLQPGDCVLLKGSNSMKLGEVAAKLLKD</sequence>
<name>A0ABV1HMP2_9FIRM</name>
<comment type="pathway">
    <text evidence="10 11">Cell wall biogenesis; peptidoglycan biosynthesis.</text>
</comment>
<evidence type="ECO:0000259" key="14">
    <source>
        <dbReference type="Pfam" id="PF08245"/>
    </source>
</evidence>
<dbReference type="Pfam" id="PF01225">
    <property type="entry name" value="Mur_ligase"/>
    <property type="match status" value="1"/>
</dbReference>
<keyword evidence="3 10" id="KW-0132">Cell division</keyword>
<comment type="similarity">
    <text evidence="10">Belongs to the MurCDEF family. MurF subfamily.</text>
</comment>
<proteinExistence type="inferred from homology"/>
<evidence type="ECO:0000256" key="1">
    <source>
        <dbReference type="ARBA" id="ARBA00022490"/>
    </source>
</evidence>
<dbReference type="InterPro" id="IPR036565">
    <property type="entry name" value="Mur-like_cat_sf"/>
</dbReference>
<evidence type="ECO:0000256" key="11">
    <source>
        <dbReference type="RuleBase" id="RU004136"/>
    </source>
</evidence>
<dbReference type="PANTHER" id="PTHR43024">
    <property type="entry name" value="UDP-N-ACETYLMURAMOYL-TRIPEPTIDE--D-ALANYL-D-ALANINE LIGASE"/>
    <property type="match status" value="1"/>
</dbReference>
<dbReference type="Gene3D" id="3.40.1190.10">
    <property type="entry name" value="Mur-like, catalytic domain"/>
    <property type="match status" value="1"/>
</dbReference>
<organism evidence="15 16">
    <name type="scientific">Ventrimonas faecis</name>
    <dbReference type="NCBI Taxonomy" id="3133170"/>
    <lineage>
        <taxon>Bacteria</taxon>
        <taxon>Bacillati</taxon>
        <taxon>Bacillota</taxon>
        <taxon>Clostridia</taxon>
        <taxon>Lachnospirales</taxon>
        <taxon>Lachnospiraceae</taxon>
        <taxon>Ventrimonas</taxon>
    </lineage>
</organism>
<evidence type="ECO:0000256" key="7">
    <source>
        <dbReference type="ARBA" id="ARBA00022984"/>
    </source>
</evidence>
<evidence type="ECO:0000259" key="12">
    <source>
        <dbReference type="Pfam" id="PF01225"/>
    </source>
</evidence>
<evidence type="ECO:0000256" key="10">
    <source>
        <dbReference type="HAMAP-Rule" id="MF_02019"/>
    </source>
</evidence>
<dbReference type="InterPro" id="IPR000713">
    <property type="entry name" value="Mur_ligase_N"/>
</dbReference>
<keyword evidence="9 10" id="KW-0961">Cell wall biogenesis/degradation</keyword>
<reference evidence="15 16" key="1">
    <citation type="submission" date="2024-03" db="EMBL/GenBank/DDBJ databases">
        <title>Human intestinal bacterial collection.</title>
        <authorList>
            <person name="Pauvert C."/>
            <person name="Hitch T.C.A."/>
            <person name="Clavel T."/>
        </authorList>
    </citation>
    <scope>NUCLEOTIDE SEQUENCE [LARGE SCALE GENOMIC DNA]</scope>
    <source>
        <strain evidence="15 16">CLA-AP-H27</strain>
    </source>
</reference>
<keyword evidence="8 10" id="KW-0131">Cell cycle</keyword>
<evidence type="ECO:0000256" key="4">
    <source>
        <dbReference type="ARBA" id="ARBA00022741"/>
    </source>
</evidence>
<dbReference type="EC" id="6.3.2.10" evidence="10 11"/>
<dbReference type="InterPro" id="IPR036615">
    <property type="entry name" value="Mur_ligase_C_dom_sf"/>
</dbReference>
<dbReference type="HAMAP" id="MF_02019">
    <property type="entry name" value="MurF"/>
    <property type="match status" value="1"/>
</dbReference>
<dbReference type="SUPFAM" id="SSF53244">
    <property type="entry name" value="MurD-like peptide ligases, peptide-binding domain"/>
    <property type="match status" value="1"/>
</dbReference>
<keyword evidence="16" id="KW-1185">Reference proteome</keyword>
<evidence type="ECO:0000256" key="5">
    <source>
        <dbReference type="ARBA" id="ARBA00022840"/>
    </source>
</evidence>
<feature type="domain" description="Mur ligase N-terminal catalytic" evidence="12">
    <location>
        <begin position="25"/>
        <end position="99"/>
    </location>
</feature>
<dbReference type="SUPFAM" id="SSF53623">
    <property type="entry name" value="MurD-like peptide ligases, catalytic domain"/>
    <property type="match status" value="1"/>
</dbReference>
<dbReference type="InterPro" id="IPR005863">
    <property type="entry name" value="UDP-N-AcMur_synth"/>
</dbReference>
<comment type="catalytic activity">
    <reaction evidence="10 11">
        <text>D-alanyl-D-alanine + UDP-N-acetyl-alpha-D-muramoyl-L-alanyl-gamma-D-glutamyl-meso-2,6-diaminopimelate + ATP = UDP-N-acetyl-alpha-D-muramoyl-L-alanyl-gamma-D-glutamyl-meso-2,6-diaminopimeloyl-D-alanyl-D-alanine + ADP + phosphate + H(+)</text>
        <dbReference type="Rhea" id="RHEA:28374"/>
        <dbReference type="ChEBI" id="CHEBI:15378"/>
        <dbReference type="ChEBI" id="CHEBI:30616"/>
        <dbReference type="ChEBI" id="CHEBI:43474"/>
        <dbReference type="ChEBI" id="CHEBI:57822"/>
        <dbReference type="ChEBI" id="CHEBI:61386"/>
        <dbReference type="ChEBI" id="CHEBI:83905"/>
        <dbReference type="ChEBI" id="CHEBI:456216"/>
        <dbReference type="EC" id="6.3.2.10"/>
    </reaction>
</comment>
<evidence type="ECO:0000256" key="8">
    <source>
        <dbReference type="ARBA" id="ARBA00023306"/>
    </source>
</evidence>
<evidence type="ECO:0000313" key="15">
    <source>
        <dbReference type="EMBL" id="MEQ2563590.1"/>
    </source>
</evidence>
<dbReference type="GO" id="GO:0047480">
    <property type="term" value="F:UDP-N-acetylmuramoyl-tripeptide-D-alanyl-D-alanine ligase activity"/>
    <property type="evidence" value="ECO:0007669"/>
    <property type="project" value="UniProtKB-EC"/>
</dbReference>
<keyword evidence="2 10" id="KW-0436">Ligase</keyword>
<evidence type="ECO:0000256" key="6">
    <source>
        <dbReference type="ARBA" id="ARBA00022960"/>
    </source>
</evidence>
<dbReference type="SUPFAM" id="SSF63418">
    <property type="entry name" value="MurE/MurF N-terminal domain"/>
    <property type="match status" value="1"/>
</dbReference>
<accession>A0ABV1HMP2</accession>
<keyword evidence="4 10" id="KW-0547">Nucleotide-binding</keyword>
<keyword evidence="5 10" id="KW-0067">ATP-binding</keyword>
<dbReference type="RefSeq" id="WP_349229714.1">
    <property type="nucleotide sequence ID" value="NZ_JBBMFJ010000021.1"/>
</dbReference>
<comment type="subcellular location">
    <subcellularLocation>
        <location evidence="10 11">Cytoplasm</location>
    </subcellularLocation>
</comment>
<dbReference type="EMBL" id="JBBMFJ010000021">
    <property type="protein sequence ID" value="MEQ2563590.1"/>
    <property type="molecule type" value="Genomic_DNA"/>
</dbReference>
<feature type="domain" description="Mur ligase central" evidence="14">
    <location>
        <begin position="110"/>
        <end position="296"/>
    </location>
</feature>
<dbReference type="InterPro" id="IPR035911">
    <property type="entry name" value="MurE/MurF_N"/>
</dbReference>
<evidence type="ECO:0000256" key="2">
    <source>
        <dbReference type="ARBA" id="ARBA00022598"/>
    </source>
</evidence>
<dbReference type="PANTHER" id="PTHR43024:SF1">
    <property type="entry name" value="UDP-N-ACETYLMURAMOYL-TRIPEPTIDE--D-ALANYL-D-ALANINE LIGASE"/>
    <property type="match status" value="1"/>
</dbReference>
<keyword evidence="7 10" id="KW-0573">Peptidoglycan synthesis</keyword>
<dbReference type="InterPro" id="IPR013221">
    <property type="entry name" value="Mur_ligase_cen"/>
</dbReference>
<evidence type="ECO:0000256" key="9">
    <source>
        <dbReference type="ARBA" id="ARBA00023316"/>
    </source>
</evidence>
<dbReference type="Gene3D" id="3.90.190.20">
    <property type="entry name" value="Mur ligase, C-terminal domain"/>
    <property type="match status" value="1"/>
</dbReference>
<keyword evidence="6 10" id="KW-0133">Cell shape</keyword>
<gene>
    <name evidence="10 15" type="primary">murF</name>
    <name evidence="15" type="ORF">WMO41_10540</name>
</gene>
<dbReference type="InterPro" id="IPR051046">
    <property type="entry name" value="MurCDEF_CellWall_CoF430Synth"/>
</dbReference>
<evidence type="ECO:0000259" key="13">
    <source>
        <dbReference type="Pfam" id="PF02875"/>
    </source>
</evidence>
<comment type="function">
    <text evidence="10 11">Involved in cell wall formation. Catalyzes the final step in the synthesis of UDP-N-acetylmuramoyl-pentapeptide, the precursor of murein.</text>
</comment>
<feature type="domain" description="Mur ligase C-terminal" evidence="13">
    <location>
        <begin position="320"/>
        <end position="443"/>
    </location>
</feature>
<dbReference type="InterPro" id="IPR004101">
    <property type="entry name" value="Mur_ligase_C"/>
</dbReference>
<dbReference type="Gene3D" id="3.40.1390.10">
    <property type="entry name" value="MurE/MurF, N-terminal domain"/>
    <property type="match status" value="1"/>
</dbReference>
<dbReference type="Pfam" id="PF02875">
    <property type="entry name" value="Mur_ligase_C"/>
    <property type="match status" value="1"/>
</dbReference>
<feature type="binding site" evidence="10">
    <location>
        <begin position="112"/>
        <end position="118"/>
    </location>
    <ligand>
        <name>ATP</name>
        <dbReference type="ChEBI" id="CHEBI:30616"/>
    </ligand>
</feature>
<dbReference type="Proteomes" id="UP001437460">
    <property type="component" value="Unassembled WGS sequence"/>
</dbReference>